<reference evidence="1 2" key="1">
    <citation type="submission" date="2019-07" db="EMBL/GenBank/DDBJ databases">
        <authorList>
            <person name="Kim J."/>
        </authorList>
    </citation>
    <scope>NUCLEOTIDE SEQUENCE [LARGE SCALE GENOMIC DNA]</scope>
    <source>
        <strain evidence="1 2">JC52</strain>
    </source>
</reference>
<evidence type="ECO:0008006" key="3">
    <source>
        <dbReference type="Google" id="ProtNLM"/>
    </source>
</evidence>
<dbReference type="AlphaFoldDB" id="A0A559JRC0"/>
<dbReference type="RefSeq" id="WP_144854302.1">
    <property type="nucleotide sequence ID" value="NZ_VNJI01000065.1"/>
</dbReference>
<comment type="caution">
    <text evidence="1">The sequence shown here is derived from an EMBL/GenBank/DDBJ whole genome shotgun (WGS) entry which is preliminary data.</text>
</comment>
<proteinExistence type="predicted"/>
<dbReference type="Proteomes" id="UP000317036">
    <property type="component" value="Unassembled WGS sequence"/>
</dbReference>
<name>A0A559JRC0_9BACL</name>
<protein>
    <recommendedName>
        <fullName evidence="3">Neutral/alkaline non-lysosomal ceramidase N-terminal domain-containing protein</fullName>
    </recommendedName>
</protein>
<accession>A0A559JRC0</accession>
<evidence type="ECO:0000313" key="2">
    <source>
        <dbReference type="Proteomes" id="UP000317036"/>
    </source>
</evidence>
<gene>
    <name evidence="1" type="ORF">FPZ49_31640</name>
</gene>
<sequence length="394" mass="43854">MQVKAAMGKVTITPEELVPLQGYNPETHIADPGKDLLDELYARVLLEEGNQRKILVSVDCCLTNEITVQVADPRGRSDCYREFIPTFPQGTRRRWAEAGGTDLDGISVHATHTHTAPAHYSEKYTERIEALIRQLTERLVPIRLSVGEGVSSISAFRRPTLRADLSVPVNQTLRVLYLESEDLQPIGAIVNYAVHPTGLRNPATRLSGDIVGLAVAGVERQFRHEFTVMFIQGFSGDICPLFGDNGPTEDTYPDVVKGSSRLSEDIHQAIVGRKNVAITDFRSLSRTVEFPTREGFNKDAMEVTFFGISLGDVFILAVSGEVFNDYISKLEQVSPFPFTLYSGLANGYSGYLPTYKAFHDRLGGYEMNTTPYTDKLEELFMKEAGALMRILHNR</sequence>
<organism evidence="1 2">
    <name type="scientific">Paenibacillus cremeus</name>
    <dbReference type="NCBI Taxonomy" id="2163881"/>
    <lineage>
        <taxon>Bacteria</taxon>
        <taxon>Bacillati</taxon>
        <taxon>Bacillota</taxon>
        <taxon>Bacilli</taxon>
        <taxon>Bacillales</taxon>
        <taxon>Paenibacillaceae</taxon>
        <taxon>Paenibacillus</taxon>
    </lineage>
</organism>
<dbReference type="OrthoDB" id="2537747at2"/>
<evidence type="ECO:0000313" key="1">
    <source>
        <dbReference type="EMBL" id="TVY02410.1"/>
    </source>
</evidence>
<keyword evidence="2" id="KW-1185">Reference proteome</keyword>
<dbReference type="EMBL" id="VNJI01000065">
    <property type="protein sequence ID" value="TVY02410.1"/>
    <property type="molecule type" value="Genomic_DNA"/>
</dbReference>